<comment type="caution">
    <text evidence="2">The sequence shown here is derived from an EMBL/GenBank/DDBJ whole genome shotgun (WGS) entry which is preliminary data.</text>
</comment>
<sequence length="95" mass="11314">MVEFGNFEICWENDQFKAKGLVASIREVVHKKDSFTRMKQERDTERNERLAKQSAERNASIQKRIRLDDIKNRLSALFTIDDKPHQRGKLYWSLC</sequence>
<evidence type="ECO:0000313" key="3">
    <source>
        <dbReference type="Proteomes" id="UP000230463"/>
    </source>
</evidence>
<accession>A0A855FM77</accession>
<dbReference type="Proteomes" id="UP000230463">
    <property type="component" value="Unassembled WGS sequence"/>
</dbReference>
<dbReference type="RefSeq" id="WP_180297326.1">
    <property type="nucleotide sequence ID" value="NZ_MEIU01000074.1"/>
</dbReference>
<feature type="compositionally biased region" description="Basic and acidic residues" evidence="1">
    <location>
        <begin position="37"/>
        <end position="55"/>
    </location>
</feature>
<proteinExistence type="predicted"/>
<gene>
    <name evidence="2" type="ORF">BHC57_12040</name>
</gene>
<evidence type="ECO:0000256" key="1">
    <source>
        <dbReference type="SAM" id="MobiDB-lite"/>
    </source>
</evidence>
<name>A0A855FM77_9NEIS</name>
<reference evidence="2 3" key="1">
    <citation type="journal article" date="2017" name="MBio">
        <title>Type VI secretion-mediated competition in the bee gut microbiome.</title>
        <authorList>
            <person name="Steele M.I."/>
            <person name="Kwong W.K."/>
            <person name="Powell J.E."/>
            <person name="Whiteley M."/>
            <person name="Moran N.A."/>
        </authorList>
    </citation>
    <scope>NUCLEOTIDE SEQUENCE [LARGE SCALE GENOMIC DNA]</scope>
    <source>
        <strain evidence="2 3">HK3</strain>
    </source>
</reference>
<dbReference type="AlphaFoldDB" id="A0A855FM77"/>
<feature type="region of interest" description="Disordered" evidence="1">
    <location>
        <begin position="37"/>
        <end position="57"/>
    </location>
</feature>
<organism evidence="2 3">
    <name type="scientific">Snodgrassella alvi</name>
    <dbReference type="NCBI Taxonomy" id="1196083"/>
    <lineage>
        <taxon>Bacteria</taxon>
        <taxon>Pseudomonadati</taxon>
        <taxon>Pseudomonadota</taxon>
        <taxon>Betaproteobacteria</taxon>
        <taxon>Neisseriales</taxon>
        <taxon>Neisseriaceae</taxon>
        <taxon>Snodgrassella</taxon>
    </lineage>
</organism>
<dbReference type="EMBL" id="MEIU01000074">
    <property type="protein sequence ID" value="PIT58565.1"/>
    <property type="molecule type" value="Genomic_DNA"/>
</dbReference>
<protein>
    <submittedName>
        <fullName evidence="2">Uncharacterized protein</fullName>
    </submittedName>
</protein>
<evidence type="ECO:0000313" key="2">
    <source>
        <dbReference type="EMBL" id="PIT58565.1"/>
    </source>
</evidence>